<evidence type="ECO:0000313" key="4">
    <source>
        <dbReference type="EMBL" id="PTB42210.1"/>
    </source>
</evidence>
<keyword evidence="5" id="KW-1185">Reference proteome</keyword>
<accession>A0A2T3ZBQ6</accession>
<proteinExistence type="predicted"/>
<name>A0A2T3ZBQ6_TRIA4</name>
<sequence>KTPLLHASEGGHPIVTKILLDDQRVEPDAKDSWGETSMMLAAWNGHEAIAQLLLNTGKIADLNSPLRCAAEKGHAAVAQLLLNSEQINLNTQDYKGKTPLILAAEKGHKAVVQLLLNTGKVDVTAVDRDGKTALMYAKEIGHRDIIEML</sequence>
<gene>
    <name evidence="4" type="ORF">M441DRAFT_117683</name>
</gene>
<reference evidence="4 5" key="1">
    <citation type="submission" date="2016-07" db="EMBL/GenBank/DDBJ databases">
        <title>Multiple horizontal gene transfer events from other fungi enriched the ability of initially mycotrophic Trichoderma (Ascomycota) to feed on dead plant biomass.</title>
        <authorList>
            <consortium name="DOE Joint Genome Institute"/>
            <person name="Aerts A."/>
            <person name="Atanasova L."/>
            <person name="Chenthamara K."/>
            <person name="Zhang J."/>
            <person name="Grujic M."/>
            <person name="Henrissat B."/>
            <person name="Kuo A."/>
            <person name="Salamov A."/>
            <person name="Lipzen A."/>
            <person name="Labutti K."/>
            <person name="Barry K."/>
            <person name="Miao Y."/>
            <person name="Rahimi M.J."/>
            <person name="Shen Q."/>
            <person name="Grigoriev I.V."/>
            <person name="Kubicek C.P."/>
            <person name="Druzhinina I.S."/>
        </authorList>
    </citation>
    <scope>NUCLEOTIDE SEQUENCE [LARGE SCALE GENOMIC DNA]</scope>
    <source>
        <strain evidence="4 5">CBS 433.97</strain>
    </source>
</reference>
<dbReference type="PANTHER" id="PTHR24166:SF48">
    <property type="entry name" value="PROTEIN VAPYRIN"/>
    <property type="match status" value="1"/>
</dbReference>
<dbReference type="Proteomes" id="UP000240493">
    <property type="component" value="Unassembled WGS sequence"/>
</dbReference>
<dbReference type="AlphaFoldDB" id="A0A2T3ZBQ6"/>
<dbReference type="OrthoDB" id="426293at2759"/>
<evidence type="ECO:0000256" key="2">
    <source>
        <dbReference type="ARBA" id="ARBA00023043"/>
    </source>
</evidence>
<dbReference type="SMART" id="SM00248">
    <property type="entry name" value="ANK"/>
    <property type="match status" value="4"/>
</dbReference>
<organism evidence="4 5">
    <name type="scientific">Trichoderma asperellum (strain ATCC 204424 / CBS 433.97 / NBRC 101777)</name>
    <dbReference type="NCBI Taxonomy" id="1042311"/>
    <lineage>
        <taxon>Eukaryota</taxon>
        <taxon>Fungi</taxon>
        <taxon>Dikarya</taxon>
        <taxon>Ascomycota</taxon>
        <taxon>Pezizomycotina</taxon>
        <taxon>Sordariomycetes</taxon>
        <taxon>Hypocreomycetidae</taxon>
        <taxon>Hypocreales</taxon>
        <taxon>Hypocreaceae</taxon>
        <taxon>Trichoderma</taxon>
    </lineage>
</organism>
<dbReference type="EMBL" id="KZ679260">
    <property type="protein sequence ID" value="PTB42210.1"/>
    <property type="molecule type" value="Genomic_DNA"/>
</dbReference>
<feature type="non-terminal residue" evidence="4">
    <location>
        <position position="149"/>
    </location>
</feature>
<dbReference type="Gene3D" id="1.25.40.20">
    <property type="entry name" value="Ankyrin repeat-containing domain"/>
    <property type="match status" value="2"/>
</dbReference>
<keyword evidence="1" id="KW-0677">Repeat</keyword>
<dbReference type="Pfam" id="PF12796">
    <property type="entry name" value="Ank_2"/>
    <property type="match status" value="2"/>
</dbReference>
<evidence type="ECO:0000256" key="3">
    <source>
        <dbReference type="PROSITE-ProRule" id="PRU00023"/>
    </source>
</evidence>
<dbReference type="STRING" id="1042311.A0A2T3ZBQ6"/>
<evidence type="ECO:0000313" key="5">
    <source>
        <dbReference type="Proteomes" id="UP000240493"/>
    </source>
</evidence>
<dbReference type="InterPro" id="IPR050889">
    <property type="entry name" value="Dendritic_Spine_Reg/Scaffold"/>
</dbReference>
<dbReference type="PROSITE" id="PS50088">
    <property type="entry name" value="ANK_REPEAT"/>
    <property type="match status" value="2"/>
</dbReference>
<protein>
    <submittedName>
        <fullName evidence="4">Uncharacterized protein</fullName>
    </submittedName>
</protein>
<dbReference type="InterPro" id="IPR036770">
    <property type="entry name" value="Ankyrin_rpt-contain_sf"/>
</dbReference>
<dbReference type="SUPFAM" id="SSF48403">
    <property type="entry name" value="Ankyrin repeat"/>
    <property type="match status" value="1"/>
</dbReference>
<dbReference type="PROSITE" id="PS50297">
    <property type="entry name" value="ANK_REP_REGION"/>
    <property type="match status" value="2"/>
</dbReference>
<dbReference type="PANTHER" id="PTHR24166">
    <property type="entry name" value="ROLLING PEBBLES, ISOFORM B"/>
    <property type="match status" value="1"/>
</dbReference>
<feature type="repeat" description="ANK" evidence="3">
    <location>
        <begin position="129"/>
        <end position="149"/>
    </location>
</feature>
<evidence type="ECO:0000256" key="1">
    <source>
        <dbReference type="ARBA" id="ARBA00022737"/>
    </source>
</evidence>
<feature type="non-terminal residue" evidence="4">
    <location>
        <position position="1"/>
    </location>
</feature>
<feature type="repeat" description="ANK" evidence="3">
    <location>
        <begin position="95"/>
        <end position="119"/>
    </location>
</feature>
<dbReference type="InterPro" id="IPR002110">
    <property type="entry name" value="Ankyrin_rpt"/>
</dbReference>
<keyword evidence="2 3" id="KW-0040">ANK repeat</keyword>